<dbReference type="Pfam" id="PF00319">
    <property type="entry name" value="SRF-TF"/>
    <property type="match status" value="1"/>
</dbReference>
<dbReference type="InterPro" id="IPR036879">
    <property type="entry name" value="TF_MADSbox_sf"/>
</dbReference>
<protein>
    <submittedName>
        <fullName evidence="7">Putative transcription factor MADS-type1 family</fullName>
    </submittedName>
</protein>
<evidence type="ECO:0000313" key="7">
    <source>
        <dbReference type="EMBL" id="PRQ41937.1"/>
    </source>
</evidence>
<proteinExistence type="predicted"/>
<keyword evidence="8" id="KW-1185">Reference proteome</keyword>
<evidence type="ECO:0000256" key="2">
    <source>
        <dbReference type="ARBA" id="ARBA00023015"/>
    </source>
</evidence>
<dbReference type="PRINTS" id="PR00404">
    <property type="entry name" value="MADSDOMAIN"/>
</dbReference>
<comment type="subcellular location">
    <subcellularLocation>
        <location evidence="1">Nucleus</location>
    </subcellularLocation>
</comment>
<dbReference type="SUPFAM" id="SSF55455">
    <property type="entry name" value="SRF-like"/>
    <property type="match status" value="1"/>
</dbReference>
<sequence length="164" mass="18948">MGIKKNEMKKISNKNALKATFLKRRQGLFHKADELCTKTGAQIAVIAFSPGDKPFTFGHPSADSVIDQYYYPGKQVLEENSSLGSVVIDEQDEKVKFWLDKPIEGMGLDELKEFERWVEDELDETKMRRSCTKDLLGLNWIEDPKLDEMKIRESRTKDFLANWV</sequence>
<dbReference type="AlphaFoldDB" id="A0A2P6R679"/>
<dbReference type="PANTHER" id="PTHR11945">
    <property type="entry name" value="MADS BOX PROTEIN"/>
    <property type="match status" value="1"/>
</dbReference>
<dbReference type="InterPro" id="IPR002100">
    <property type="entry name" value="TF_MADSbox"/>
</dbReference>
<dbReference type="OMA" id="YCTALME"/>
<feature type="domain" description="MADS-box" evidence="6">
    <location>
        <begin position="1"/>
        <end position="61"/>
    </location>
</feature>
<dbReference type="GO" id="GO:0046983">
    <property type="term" value="F:protein dimerization activity"/>
    <property type="evidence" value="ECO:0007669"/>
    <property type="project" value="InterPro"/>
</dbReference>
<keyword evidence="4" id="KW-0804">Transcription</keyword>
<dbReference type="Proteomes" id="UP000238479">
    <property type="component" value="Chromosome 3"/>
</dbReference>
<evidence type="ECO:0000256" key="4">
    <source>
        <dbReference type="ARBA" id="ARBA00023163"/>
    </source>
</evidence>
<gene>
    <name evidence="7" type="ORF">RchiOBHm_Chr3g0452161</name>
</gene>
<keyword evidence="2" id="KW-0805">Transcription regulation</keyword>
<dbReference type="SMART" id="SM00432">
    <property type="entry name" value="MADS"/>
    <property type="match status" value="1"/>
</dbReference>
<keyword evidence="3" id="KW-0238">DNA-binding</keyword>
<dbReference type="PROSITE" id="PS50066">
    <property type="entry name" value="MADS_BOX_2"/>
    <property type="match status" value="1"/>
</dbReference>
<evidence type="ECO:0000259" key="6">
    <source>
        <dbReference type="PROSITE" id="PS50066"/>
    </source>
</evidence>
<accession>A0A2P6R679</accession>
<reference evidence="7 8" key="1">
    <citation type="journal article" date="2018" name="Nat. Genet.">
        <title>The Rosa genome provides new insights in the design of modern roses.</title>
        <authorList>
            <person name="Bendahmane M."/>
        </authorList>
    </citation>
    <scope>NUCLEOTIDE SEQUENCE [LARGE SCALE GENOMIC DNA]</scope>
    <source>
        <strain evidence="8">cv. Old Blush</strain>
    </source>
</reference>
<dbReference type="GO" id="GO:0000978">
    <property type="term" value="F:RNA polymerase II cis-regulatory region sequence-specific DNA binding"/>
    <property type="evidence" value="ECO:0007669"/>
    <property type="project" value="TreeGrafter"/>
</dbReference>
<organism evidence="7 8">
    <name type="scientific">Rosa chinensis</name>
    <name type="common">China rose</name>
    <dbReference type="NCBI Taxonomy" id="74649"/>
    <lineage>
        <taxon>Eukaryota</taxon>
        <taxon>Viridiplantae</taxon>
        <taxon>Streptophyta</taxon>
        <taxon>Embryophyta</taxon>
        <taxon>Tracheophyta</taxon>
        <taxon>Spermatophyta</taxon>
        <taxon>Magnoliopsida</taxon>
        <taxon>eudicotyledons</taxon>
        <taxon>Gunneridae</taxon>
        <taxon>Pentapetalae</taxon>
        <taxon>rosids</taxon>
        <taxon>fabids</taxon>
        <taxon>Rosales</taxon>
        <taxon>Rosaceae</taxon>
        <taxon>Rosoideae</taxon>
        <taxon>Rosoideae incertae sedis</taxon>
        <taxon>Rosa</taxon>
    </lineage>
</organism>
<dbReference type="PANTHER" id="PTHR11945:SF776">
    <property type="entry name" value="AGAMOUS-LIKE 50-RELATED"/>
    <property type="match status" value="1"/>
</dbReference>
<keyword evidence="5" id="KW-0539">Nucleus</keyword>
<dbReference type="GO" id="GO:0000981">
    <property type="term" value="F:DNA-binding transcription factor activity, RNA polymerase II-specific"/>
    <property type="evidence" value="ECO:0007669"/>
    <property type="project" value="TreeGrafter"/>
</dbReference>
<evidence type="ECO:0000256" key="5">
    <source>
        <dbReference type="ARBA" id="ARBA00023242"/>
    </source>
</evidence>
<evidence type="ECO:0000313" key="8">
    <source>
        <dbReference type="Proteomes" id="UP000238479"/>
    </source>
</evidence>
<dbReference type="Gene3D" id="3.40.1810.10">
    <property type="entry name" value="Transcription factor, MADS-box"/>
    <property type="match status" value="1"/>
</dbReference>
<dbReference type="GO" id="GO:0005634">
    <property type="term" value="C:nucleus"/>
    <property type="evidence" value="ECO:0007669"/>
    <property type="project" value="UniProtKB-SubCell"/>
</dbReference>
<dbReference type="OrthoDB" id="1896642at2759"/>
<comment type="caution">
    <text evidence="7">The sequence shown here is derived from an EMBL/GenBank/DDBJ whole genome shotgun (WGS) entry which is preliminary data.</text>
</comment>
<name>A0A2P6R679_ROSCH</name>
<evidence type="ECO:0000256" key="3">
    <source>
        <dbReference type="ARBA" id="ARBA00023125"/>
    </source>
</evidence>
<evidence type="ECO:0000256" key="1">
    <source>
        <dbReference type="ARBA" id="ARBA00004123"/>
    </source>
</evidence>
<dbReference type="Gramene" id="PRQ41937">
    <property type="protein sequence ID" value="PRQ41937"/>
    <property type="gene ID" value="RchiOBHm_Chr3g0452161"/>
</dbReference>
<dbReference type="EMBL" id="PDCK01000041">
    <property type="protein sequence ID" value="PRQ41937.1"/>
    <property type="molecule type" value="Genomic_DNA"/>
</dbReference>